<evidence type="ECO:0000313" key="1">
    <source>
        <dbReference type="EMBL" id="KAE9275275.1"/>
    </source>
</evidence>
<reference evidence="1 2" key="1">
    <citation type="submission" date="2018-08" db="EMBL/GenBank/DDBJ databases">
        <title>Genomic investigation of the strawberry pathogen Phytophthora fragariae indicates pathogenicity is determined by transcriptional variation in three key races.</title>
        <authorList>
            <person name="Adams T.M."/>
            <person name="Armitage A.D."/>
            <person name="Sobczyk M.K."/>
            <person name="Bates H.J."/>
            <person name="Dunwell J.M."/>
            <person name="Nellist C.F."/>
            <person name="Harrison R.J."/>
        </authorList>
    </citation>
    <scope>NUCLEOTIDE SEQUENCE [LARGE SCALE GENOMIC DNA]</scope>
    <source>
        <strain evidence="1 2">A4</strain>
    </source>
</reference>
<dbReference type="AlphaFoldDB" id="A0A6A4BMB1"/>
<organism evidence="1 2">
    <name type="scientific">Phytophthora fragariae</name>
    <dbReference type="NCBI Taxonomy" id="53985"/>
    <lineage>
        <taxon>Eukaryota</taxon>
        <taxon>Sar</taxon>
        <taxon>Stramenopiles</taxon>
        <taxon>Oomycota</taxon>
        <taxon>Peronosporomycetes</taxon>
        <taxon>Peronosporales</taxon>
        <taxon>Peronosporaceae</taxon>
        <taxon>Phytophthora</taxon>
    </lineage>
</organism>
<proteinExistence type="predicted"/>
<dbReference type="EMBL" id="QXGE01003405">
    <property type="protein sequence ID" value="KAE9275275.1"/>
    <property type="molecule type" value="Genomic_DNA"/>
</dbReference>
<evidence type="ECO:0000313" key="2">
    <source>
        <dbReference type="Proteomes" id="UP000437068"/>
    </source>
</evidence>
<name>A0A6A4BMB1_9STRA</name>
<accession>A0A6A4BMB1</accession>
<gene>
    <name evidence="1" type="ORF">PF001_g26660</name>
</gene>
<protein>
    <submittedName>
        <fullName evidence="1">Uncharacterized protein</fullName>
    </submittedName>
</protein>
<dbReference type="Proteomes" id="UP000437068">
    <property type="component" value="Unassembled WGS sequence"/>
</dbReference>
<sequence>MSFELNGKSILSMTEYKLFVNNLHAQVESSTAYVEKHGAEAFLFPDTSGSLTWSNAAGAYGDGFCNTAADVTAALGTAAIGATVLTANEGFVRRLLANPTTSNANTNGWPTIASGASKTISNQFGRGAFVAGAATAGSIAGTWNYLLKIRLVDLHPIFKELDLMANPHIKLRFRVN</sequence>
<comment type="caution">
    <text evidence="1">The sequence shown here is derived from an EMBL/GenBank/DDBJ whole genome shotgun (WGS) entry which is preliminary data.</text>
</comment>